<dbReference type="Proteomes" id="UP000305196">
    <property type="component" value="Chromosome 11"/>
</dbReference>
<protein>
    <submittedName>
        <fullName evidence="2">(malaria parasite P. vivax) hypothetical protein</fullName>
    </submittedName>
    <submittedName>
        <fullName evidence="3">Troponin c-like protein, putative</fullName>
    </submittedName>
</protein>
<dbReference type="OrthoDB" id="26525at2759"/>
<sequence>MEELASEVELTSLFNKLSDGSKNVNTENALEIVYKLGYVPSKEDIDEFIRATNGICSLSNIKKFCKNLKLSSASTDGLVDVFNHYDVHRTGKISKEQFKSLFTTVGSRLSTAEMDAIISKLCSEADQIDYKEFLSKLLAQ</sequence>
<dbReference type="Pfam" id="PF13499">
    <property type="entry name" value="EF-hand_7"/>
    <property type="match status" value="1"/>
</dbReference>
<name>A0A1G4GZU6_PLAVI</name>
<evidence type="ECO:0000313" key="5">
    <source>
        <dbReference type="EMBL" id="VUZ96971.1"/>
    </source>
</evidence>
<evidence type="ECO:0000313" key="4">
    <source>
        <dbReference type="EMBL" id="SCO73590.1"/>
    </source>
</evidence>
<evidence type="ECO:0000313" key="2">
    <source>
        <dbReference type="EMBL" id="CAG9477806.1"/>
    </source>
</evidence>
<evidence type="ECO:0000313" key="6">
    <source>
        <dbReference type="Proteomes" id="UP000196402"/>
    </source>
</evidence>
<dbReference type="EMBL" id="LT635622">
    <property type="protein sequence ID" value="VUZ96971.1"/>
    <property type="molecule type" value="Genomic_DNA"/>
</dbReference>
<reference evidence="6 7" key="1">
    <citation type="submission" date="2016-07" db="EMBL/GenBank/DDBJ databases">
        <authorList>
            <consortium name="Pathogen Informatics"/>
        </authorList>
    </citation>
    <scope>NUCLEOTIDE SEQUENCE [LARGE SCALE GENOMIC DNA]</scope>
    <source>
        <strain evidence="2">PvW1</strain>
    </source>
</reference>
<dbReference type="Gene3D" id="1.10.238.10">
    <property type="entry name" value="EF-hand"/>
    <property type="match status" value="2"/>
</dbReference>
<dbReference type="Proteomes" id="UP000196402">
    <property type="component" value="Chromosome 11"/>
</dbReference>
<dbReference type="GO" id="GO:0005509">
    <property type="term" value="F:calcium ion binding"/>
    <property type="evidence" value="ECO:0007669"/>
    <property type="project" value="InterPro"/>
</dbReference>
<dbReference type="EMBL" id="LT615266">
    <property type="protein sequence ID" value="SCO73590.1"/>
    <property type="molecule type" value="Genomic_DNA"/>
</dbReference>
<evidence type="ECO:0000259" key="1">
    <source>
        <dbReference type="PROSITE" id="PS50222"/>
    </source>
</evidence>
<feature type="domain" description="EF-hand" evidence="1">
    <location>
        <begin position="73"/>
        <end position="108"/>
    </location>
</feature>
<gene>
    <name evidence="4" type="ORF">PVC01_110027700</name>
    <name evidence="5" type="ORF">PVP01_1122300</name>
    <name evidence="3" type="ORF">PVT01_110026700</name>
    <name evidence="2" type="ORF">PVW1_110027900</name>
</gene>
<dbReference type="VEuPathDB" id="PlasmoDB:PVX_114465"/>
<dbReference type="PROSITE" id="PS50222">
    <property type="entry name" value="EF_HAND_2"/>
    <property type="match status" value="1"/>
</dbReference>
<dbReference type="EMBL" id="CAJZCX010000008">
    <property type="protein sequence ID" value="CAG9477806.1"/>
    <property type="molecule type" value="Genomic_DNA"/>
</dbReference>
<accession>A0A1G4GZU6</accession>
<dbReference type="InterPro" id="IPR002048">
    <property type="entry name" value="EF_hand_dom"/>
</dbReference>
<dbReference type="AlphaFoldDB" id="A0A1G4GZU6"/>
<dbReference type="SUPFAM" id="SSF47473">
    <property type="entry name" value="EF-hand"/>
    <property type="match status" value="1"/>
</dbReference>
<dbReference type="VEuPathDB" id="PlasmoDB:PVP01_1122300"/>
<evidence type="ECO:0000313" key="3">
    <source>
        <dbReference type="EMBL" id="SCO68125.1"/>
    </source>
</evidence>
<evidence type="ECO:0000313" key="7">
    <source>
        <dbReference type="Proteomes" id="UP000220605"/>
    </source>
</evidence>
<organism evidence="3 6">
    <name type="scientific">Plasmodium vivax</name>
    <name type="common">malaria parasite P. vivax</name>
    <dbReference type="NCBI Taxonomy" id="5855"/>
    <lineage>
        <taxon>Eukaryota</taxon>
        <taxon>Sar</taxon>
        <taxon>Alveolata</taxon>
        <taxon>Apicomplexa</taxon>
        <taxon>Aconoidasida</taxon>
        <taxon>Haemosporida</taxon>
        <taxon>Plasmodiidae</taxon>
        <taxon>Plasmodium</taxon>
        <taxon>Plasmodium (Plasmodium)</taxon>
    </lineage>
</organism>
<dbReference type="InterPro" id="IPR011992">
    <property type="entry name" value="EF-hand-dom_pair"/>
</dbReference>
<dbReference type="VEuPathDB" id="PlasmoDB:PVW1_110027900"/>
<dbReference type="VEuPathDB" id="PlasmoDB:PVPAM_110026400"/>
<dbReference type="EMBL" id="LT615249">
    <property type="protein sequence ID" value="SCO68125.1"/>
    <property type="molecule type" value="Genomic_DNA"/>
</dbReference>
<proteinExistence type="predicted"/>
<dbReference type="Proteomes" id="UP000220605">
    <property type="component" value="Chromosome 11"/>
</dbReference>
<dbReference type="Proteomes" id="UP000779233">
    <property type="component" value="Unassembled WGS sequence"/>
</dbReference>